<dbReference type="InParanoid" id="A0A0V0QJQ4"/>
<comment type="caution">
    <text evidence="2">The sequence shown here is derived from an EMBL/GenBank/DDBJ whole genome shotgun (WGS) entry which is preliminary data.</text>
</comment>
<dbReference type="Proteomes" id="UP000054937">
    <property type="component" value="Unassembled WGS sequence"/>
</dbReference>
<evidence type="ECO:0000256" key="1">
    <source>
        <dbReference type="SAM" id="Coils"/>
    </source>
</evidence>
<name>A0A0V0QJQ4_PSEPJ</name>
<feature type="coiled-coil region" evidence="1">
    <location>
        <begin position="83"/>
        <end position="111"/>
    </location>
</feature>
<protein>
    <submittedName>
        <fullName evidence="2">Uncharacterized protein</fullName>
    </submittedName>
</protein>
<proteinExistence type="predicted"/>
<evidence type="ECO:0000313" key="3">
    <source>
        <dbReference type="Proteomes" id="UP000054937"/>
    </source>
</evidence>
<organism evidence="2 3">
    <name type="scientific">Pseudocohnilembus persalinus</name>
    <name type="common">Ciliate</name>
    <dbReference type="NCBI Taxonomy" id="266149"/>
    <lineage>
        <taxon>Eukaryota</taxon>
        <taxon>Sar</taxon>
        <taxon>Alveolata</taxon>
        <taxon>Ciliophora</taxon>
        <taxon>Intramacronucleata</taxon>
        <taxon>Oligohymenophorea</taxon>
        <taxon>Scuticociliatia</taxon>
        <taxon>Philasterida</taxon>
        <taxon>Pseudocohnilembidae</taxon>
        <taxon>Pseudocohnilembus</taxon>
    </lineage>
</organism>
<gene>
    <name evidence="2" type="ORF">PPERSA_11845</name>
</gene>
<accession>A0A0V0QJQ4</accession>
<reference evidence="2 3" key="1">
    <citation type="journal article" date="2015" name="Sci. Rep.">
        <title>Genome of the facultative scuticociliatosis pathogen Pseudocohnilembus persalinus provides insight into its virulence through horizontal gene transfer.</title>
        <authorList>
            <person name="Xiong J."/>
            <person name="Wang G."/>
            <person name="Cheng J."/>
            <person name="Tian M."/>
            <person name="Pan X."/>
            <person name="Warren A."/>
            <person name="Jiang C."/>
            <person name="Yuan D."/>
            <person name="Miao W."/>
        </authorList>
    </citation>
    <scope>NUCLEOTIDE SEQUENCE [LARGE SCALE GENOMIC DNA]</scope>
    <source>
        <strain evidence="2">36N120E</strain>
    </source>
</reference>
<sequence length="181" mass="21411">MSIQIIANQNLRETLFCMPNEVSRKIPTIRAIYRSVDKDDTDYITQQQLQSQRLQLFLYTEKKQGMNFGQMKSSELCKPQHKQEKYLYNIKQQEQNNQKLKAKQVEKLKQQDVYEITDCSENDILNEQNGELEQNQNQVYYLSQTNSDQYDLTNSNDNNILCNKMSLLNIDIQGYHKKKIA</sequence>
<keyword evidence="1" id="KW-0175">Coiled coil</keyword>
<dbReference type="AlphaFoldDB" id="A0A0V0QJQ4"/>
<dbReference type="EMBL" id="LDAU01000154">
    <property type="protein sequence ID" value="KRX02505.1"/>
    <property type="molecule type" value="Genomic_DNA"/>
</dbReference>
<keyword evidence="3" id="KW-1185">Reference proteome</keyword>
<evidence type="ECO:0000313" key="2">
    <source>
        <dbReference type="EMBL" id="KRX02505.1"/>
    </source>
</evidence>